<organism evidence="4 5">
    <name type="scientific">Zhenpiania hominis</name>
    <dbReference type="NCBI Taxonomy" id="2763644"/>
    <lineage>
        <taxon>Bacteria</taxon>
        <taxon>Bacillati</taxon>
        <taxon>Bacillota</taxon>
        <taxon>Clostridia</taxon>
        <taxon>Peptostreptococcales</taxon>
        <taxon>Anaerovoracaceae</taxon>
        <taxon>Zhenpiania</taxon>
    </lineage>
</organism>
<keyword evidence="1" id="KW-0812">Transmembrane</keyword>
<accession>A0A923NQ33</accession>
<comment type="caution">
    <text evidence="4">The sequence shown here is derived from an EMBL/GenBank/DDBJ whole genome shotgun (WGS) entry which is preliminary data.</text>
</comment>
<dbReference type="Proteomes" id="UP000602647">
    <property type="component" value="Unassembled WGS sequence"/>
</dbReference>
<reference evidence="4" key="1">
    <citation type="submission" date="2020-08" db="EMBL/GenBank/DDBJ databases">
        <title>Genome public.</title>
        <authorList>
            <person name="Liu C."/>
            <person name="Sun Q."/>
        </authorList>
    </citation>
    <scope>NUCLEOTIDE SEQUENCE</scope>
    <source>
        <strain evidence="4">BX12</strain>
    </source>
</reference>
<dbReference type="EMBL" id="JACRYT010000027">
    <property type="protein sequence ID" value="MBC6681167.1"/>
    <property type="molecule type" value="Genomic_DNA"/>
</dbReference>
<dbReference type="PANTHER" id="PTHR33121:SF71">
    <property type="entry name" value="OXYGEN SENSOR PROTEIN DOSP"/>
    <property type="match status" value="1"/>
</dbReference>
<feature type="domain" description="GGDEF" evidence="3">
    <location>
        <begin position="385"/>
        <end position="515"/>
    </location>
</feature>
<keyword evidence="1" id="KW-1133">Transmembrane helix</keyword>
<dbReference type="SMART" id="SM00267">
    <property type="entry name" value="GGDEF"/>
    <property type="match status" value="1"/>
</dbReference>
<sequence>MSGKKGAIRGVSYRVYRILIPLVCALLIAGTCFVVGAIIAGLHETRRTIDSETNRYISELSQSVGHALEQRLDRSLRILESVSHSCDQESVPAMADSEGEKGKEELQDQAELQKRAELLQFQFFAYVFPDGTAICSDGVSRNFSGEKGVMKALAGESVIDVKTKRRKSASSRKNLPLFAVPIRSGEKDGKIIGALAAPASQQWADPFLQEYYYSGDVFFNVIKSDGTKVFMTENAYVSQFNRREGFEDSNNLFDTLRWNAEILGKTTIEEIEEITAAGGNSSIRFRYPQDGVVRTAHLTRVGDTDLCVWMVAANETITGGFAPLLHKAFFLGGVIILGFASLILVLLFFYRRNTRMLLTDPITGGYSPYRFDQEAERLIRSGAEGDYLFISVNIINFKVFNDSYGYDNSNRILKHVHDTIRRHMEDGERLTRFSADDFNVLSRAIPKEMLLQQMEFIVKEINEFNESLSEKQWLMFHVGVYRITDTDLPIVYIRDRANLARKKAKGDRKHMLYSCSFYEDGERLRLREENVLRNKMQEALKNQDFKLYLQPKVDISSGKVCGAEALVRWQDKDMGLISPDRFIPLFERTGFIRKLDLYMFEQVCILVKKCLDDGLTLLRISVNLSRVHLEDPEFLPPFVEVQKKHDASPEFLELELTETVFQEYQGKIQEAIICPI</sequence>
<dbReference type="PROSITE" id="PS50883">
    <property type="entry name" value="EAL"/>
    <property type="match status" value="1"/>
</dbReference>
<dbReference type="Pfam" id="PF00563">
    <property type="entry name" value="EAL"/>
    <property type="match status" value="1"/>
</dbReference>
<dbReference type="InterPro" id="IPR001633">
    <property type="entry name" value="EAL_dom"/>
</dbReference>
<dbReference type="PANTHER" id="PTHR33121">
    <property type="entry name" value="CYCLIC DI-GMP PHOSPHODIESTERASE PDEF"/>
    <property type="match status" value="1"/>
</dbReference>
<name>A0A923NQ33_9FIRM</name>
<dbReference type="Pfam" id="PF00990">
    <property type="entry name" value="GGDEF"/>
    <property type="match status" value="1"/>
</dbReference>
<evidence type="ECO:0000313" key="4">
    <source>
        <dbReference type="EMBL" id="MBC6681167.1"/>
    </source>
</evidence>
<evidence type="ECO:0000259" key="3">
    <source>
        <dbReference type="PROSITE" id="PS50887"/>
    </source>
</evidence>
<dbReference type="InterPro" id="IPR029787">
    <property type="entry name" value="Nucleotide_cyclase"/>
</dbReference>
<feature type="domain" description="EAL" evidence="2">
    <location>
        <begin position="529"/>
        <end position="676"/>
    </location>
</feature>
<dbReference type="Gene3D" id="3.30.70.270">
    <property type="match status" value="1"/>
</dbReference>
<dbReference type="CDD" id="cd01948">
    <property type="entry name" value="EAL"/>
    <property type="match status" value="1"/>
</dbReference>
<gene>
    <name evidence="4" type="ORF">H9L42_15195</name>
</gene>
<dbReference type="InterPro" id="IPR000160">
    <property type="entry name" value="GGDEF_dom"/>
</dbReference>
<feature type="transmembrane region" description="Helical" evidence="1">
    <location>
        <begin position="328"/>
        <end position="350"/>
    </location>
</feature>
<dbReference type="Gene3D" id="3.20.20.450">
    <property type="entry name" value="EAL domain"/>
    <property type="match status" value="1"/>
</dbReference>
<keyword evidence="5" id="KW-1185">Reference proteome</keyword>
<evidence type="ECO:0000313" key="5">
    <source>
        <dbReference type="Proteomes" id="UP000602647"/>
    </source>
</evidence>
<evidence type="ECO:0000256" key="1">
    <source>
        <dbReference type="SAM" id="Phobius"/>
    </source>
</evidence>
<feature type="transmembrane region" description="Helical" evidence="1">
    <location>
        <begin position="20"/>
        <end position="42"/>
    </location>
</feature>
<proteinExistence type="predicted"/>
<evidence type="ECO:0000259" key="2">
    <source>
        <dbReference type="PROSITE" id="PS50883"/>
    </source>
</evidence>
<dbReference type="InterPro" id="IPR050706">
    <property type="entry name" value="Cyclic-di-GMP_PDE-like"/>
</dbReference>
<dbReference type="NCBIfam" id="TIGR00254">
    <property type="entry name" value="GGDEF"/>
    <property type="match status" value="1"/>
</dbReference>
<dbReference type="SUPFAM" id="SSF141868">
    <property type="entry name" value="EAL domain-like"/>
    <property type="match status" value="1"/>
</dbReference>
<protein>
    <submittedName>
        <fullName evidence="4">EAL domain-containing protein</fullName>
    </submittedName>
</protein>
<dbReference type="PROSITE" id="PS50887">
    <property type="entry name" value="GGDEF"/>
    <property type="match status" value="1"/>
</dbReference>
<keyword evidence="1" id="KW-0472">Membrane</keyword>
<dbReference type="GO" id="GO:0071111">
    <property type="term" value="F:cyclic-guanylate-specific phosphodiesterase activity"/>
    <property type="evidence" value="ECO:0007669"/>
    <property type="project" value="InterPro"/>
</dbReference>
<dbReference type="InterPro" id="IPR035919">
    <property type="entry name" value="EAL_sf"/>
</dbReference>
<dbReference type="RefSeq" id="WP_187304263.1">
    <property type="nucleotide sequence ID" value="NZ_JACRYT010000027.1"/>
</dbReference>
<dbReference type="SUPFAM" id="SSF55073">
    <property type="entry name" value="Nucleotide cyclase"/>
    <property type="match status" value="1"/>
</dbReference>
<dbReference type="InterPro" id="IPR043128">
    <property type="entry name" value="Rev_trsase/Diguanyl_cyclase"/>
</dbReference>
<dbReference type="AlphaFoldDB" id="A0A923NQ33"/>
<dbReference type="SMART" id="SM00052">
    <property type="entry name" value="EAL"/>
    <property type="match status" value="1"/>
</dbReference>